<protein>
    <submittedName>
        <fullName evidence="1">4637_t:CDS:1</fullName>
    </submittedName>
</protein>
<organism evidence="1 2">
    <name type="scientific">Paraglomus brasilianum</name>
    <dbReference type="NCBI Taxonomy" id="144538"/>
    <lineage>
        <taxon>Eukaryota</taxon>
        <taxon>Fungi</taxon>
        <taxon>Fungi incertae sedis</taxon>
        <taxon>Mucoromycota</taxon>
        <taxon>Glomeromycotina</taxon>
        <taxon>Glomeromycetes</taxon>
        <taxon>Paraglomerales</taxon>
        <taxon>Paraglomeraceae</taxon>
        <taxon>Paraglomus</taxon>
    </lineage>
</organism>
<dbReference type="AlphaFoldDB" id="A0A9N9A9F3"/>
<keyword evidence="2" id="KW-1185">Reference proteome</keyword>
<dbReference type="Proteomes" id="UP000789739">
    <property type="component" value="Unassembled WGS sequence"/>
</dbReference>
<evidence type="ECO:0000313" key="1">
    <source>
        <dbReference type="EMBL" id="CAG8521261.1"/>
    </source>
</evidence>
<gene>
    <name evidence="1" type="ORF">PBRASI_LOCUS3637</name>
</gene>
<evidence type="ECO:0000313" key="2">
    <source>
        <dbReference type="Proteomes" id="UP000789739"/>
    </source>
</evidence>
<proteinExistence type="predicted"/>
<accession>A0A9N9A9F3</accession>
<comment type="caution">
    <text evidence="1">The sequence shown here is derived from an EMBL/GenBank/DDBJ whole genome shotgun (WGS) entry which is preliminary data.</text>
</comment>
<name>A0A9N9A9F3_9GLOM</name>
<reference evidence="1" key="1">
    <citation type="submission" date="2021-06" db="EMBL/GenBank/DDBJ databases">
        <authorList>
            <person name="Kallberg Y."/>
            <person name="Tangrot J."/>
            <person name="Rosling A."/>
        </authorList>
    </citation>
    <scope>NUCLEOTIDE SEQUENCE</scope>
    <source>
        <strain evidence="1">BR232B</strain>
    </source>
</reference>
<dbReference type="EMBL" id="CAJVPI010000335">
    <property type="protein sequence ID" value="CAG8521261.1"/>
    <property type="molecule type" value="Genomic_DNA"/>
</dbReference>
<sequence length="116" mass="13618">MSYPSKRVIILEFSPYWMQWRFDRKEFSDEGARLDFGKGLMIIQRPRHSTSFRPIRLAPRFPCNQHIARDPIHVGAEDNPSLMNLIFRLVETIKAIDFVSAICDGNEYYRLALDRG</sequence>